<dbReference type="InterPro" id="IPR000195">
    <property type="entry name" value="Rab-GAP-TBC_dom"/>
</dbReference>
<sequence length="743" mass="82340">MRSLQDASSSWHELNQFQSLEDLREATRIEGRYSGVVSAGLRSAAWKVFLLFETIDTSTWPKTLSSSRSAYDSLRMHFLRHLENLDELSNEDKESPALAALRKDEELRAEIQQDVDRCMPENYYFRQPETQRMLLDILFVFCKLNPDVSYRQGMHELLAPILWVVERDAVDLGQSSKAHGEDVVVRAVYSSEHIEHDAFALFSQLMHSAKNFYEQTTHSGSENPMVVRSQRILHDMLMKADPDLSRHLEAIGIVPQIFLLRWIRLLFGREFPFDDVLAMWDVLLAEDSSLELVDYVCLAMLLRIRWDLLDADYNTAIALLLRYPQPDKDHPGQSFVLDALYLRTHLSTEGGGYLVLKYTGRPMMPTDRPATPPALQRNITAFSGANAAKAAAAVASGLRPQQSARQRSNIESLMQSTAKNIYARGESLGIGKAVRGAVDEVHKRAQEIRDTQTPSLPPRASGSSPGGILGKLKSLESRNKQLAKLLDGAVGELWEYQKLVADQATTAERDGPDADLQRLSMAIAKAQFVQVYMSDPSLPLTEPVVEEEGSKEASSASERVQGEKQIGRDLQADPESDQPSQEKPTAQTPMTDLADPSTFDEGDDSASLSMQTANLAAPDPVAPALAPHTATGKDEKSSSDTKDAEGTPSRQVDRPPLAESSYSWMLGQTDSPPSSTRAVPAKTPEQNRNRGVLFGEREDIDESPTQVKRAGRARTHKVAATRVPERQAVNVGDIRPEPGPFDG</sequence>
<evidence type="ECO:0000259" key="3">
    <source>
        <dbReference type="PROSITE" id="PS50086"/>
    </source>
</evidence>
<reference evidence="4 5" key="1">
    <citation type="submission" date="2017-03" db="EMBL/GenBank/DDBJ databases">
        <title>Genomes of endolithic fungi from Antarctica.</title>
        <authorList>
            <person name="Coleine C."/>
            <person name="Masonjones S."/>
            <person name="Stajich J.E."/>
        </authorList>
    </citation>
    <scope>NUCLEOTIDE SEQUENCE [LARGE SCALE GENOMIC DNA]</scope>
    <source>
        <strain evidence="4 5">CCFEE 6315</strain>
    </source>
</reference>
<feature type="compositionally biased region" description="Basic and acidic residues" evidence="2">
    <location>
        <begin position="560"/>
        <end position="571"/>
    </location>
</feature>
<feature type="domain" description="Rab-GAP TBC" evidence="3">
    <location>
        <begin position="36"/>
        <end position="287"/>
    </location>
</feature>
<accession>A0A4U0TPU9</accession>
<dbReference type="FunFam" id="1.10.472.80:FF:000038">
    <property type="entry name" value="TBC1 domain family member 5"/>
    <property type="match status" value="1"/>
</dbReference>
<feature type="compositionally biased region" description="Polar residues" evidence="2">
    <location>
        <begin position="577"/>
        <end position="590"/>
    </location>
</feature>
<keyword evidence="1" id="KW-0343">GTPase activation</keyword>
<dbReference type="PROSITE" id="PS50086">
    <property type="entry name" value="TBC_RABGAP"/>
    <property type="match status" value="1"/>
</dbReference>
<protein>
    <recommendedName>
        <fullName evidence="3">Rab-GAP TBC domain-containing protein</fullName>
    </recommendedName>
</protein>
<dbReference type="Proteomes" id="UP000308549">
    <property type="component" value="Unassembled WGS sequence"/>
</dbReference>
<dbReference type="Pfam" id="PF00566">
    <property type="entry name" value="RabGAP-TBC"/>
    <property type="match status" value="1"/>
</dbReference>
<dbReference type="OrthoDB" id="27140at2759"/>
<feature type="compositionally biased region" description="Low complexity" evidence="2">
    <location>
        <begin position="613"/>
        <end position="627"/>
    </location>
</feature>
<dbReference type="PANTHER" id="PTHR22957:SF337">
    <property type="entry name" value="TBC1 DOMAIN FAMILY MEMBER 5"/>
    <property type="match status" value="1"/>
</dbReference>
<keyword evidence="5" id="KW-1185">Reference proteome</keyword>
<feature type="region of interest" description="Disordered" evidence="2">
    <location>
        <begin position="447"/>
        <end position="467"/>
    </location>
</feature>
<evidence type="ECO:0000313" key="4">
    <source>
        <dbReference type="EMBL" id="TKA23886.1"/>
    </source>
</evidence>
<evidence type="ECO:0000256" key="2">
    <source>
        <dbReference type="SAM" id="MobiDB-lite"/>
    </source>
</evidence>
<dbReference type="Gene3D" id="1.10.472.80">
    <property type="entry name" value="Ypt/Rab-GAP domain of gyp1p, domain 3"/>
    <property type="match status" value="1"/>
</dbReference>
<dbReference type="AlphaFoldDB" id="A0A4U0TPU9"/>
<dbReference type="InterPro" id="IPR035969">
    <property type="entry name" value="Rab-GAP_TBC_sf"/>
</dbReference>
<proteinExistence type="predicted"/>
<dbReference type="Gene3D" id="1.10.8.270">
    <property type="entry name" value="putative rabgap domain of human tbc1 domain family member 14 like domains"/>
    <property type="match status" value="1"/>
</dbReference>
<organism evidence="4 5">
    <name type="scientific">Salinomyces thailandicus</name>
    <dbReference type="NCBI Taxonomy" id="706561"/>
    <lineage>
        <taxon>Eukaryota</taxon>
        <taxon>Fungi</taxon>
        <taxon>Dikarya</taxon>
        <taxon>Ascomycota</taxon>
        <taxon>Pezizomycotina</taxon>
        <taxon>Dothideomycetes</taxon>
        <taxon>Dothideomycetidae</taxon>
        <taxon>Mycosphaerellales</taxon>
        <taxon>Teratosphaeriaceae</taxon>
        <taxon>Salinomyces</taxon>
    </lineage>
</organism>
<evidence type="ECO:0000313" key="5">
    <source>
        <dbReference type="Proteomes" id="UP000308549"/>
    </source>
</evidence>
<dbReference type="PANTHER" id="PTHR22957">
    <property type="entry name" value="TBC1 DOMAIN FAMILY MEMBER GTPASE-ACTIVATING PROTEIN"/>
    <property type="match status" value="1"/>
</dbReference>
<comment type="caution">
    <text evidence="4">The sequence shown here is derived from an EMBL/GenBank/DDBJ whole genome shotgun (WGS) entry which is preliminary data.</text>
</comment>
<feature type="compositionally biased region" description="Basic residues" evidence="2">
    <location>
        <begin position="709"/>
        <end position="718"/>
    </location>
</feature>
<evidence type="ECO:0000256" key="1">
    <source>
        <dbReference type="ARBA" id="ARBA00022468"/>
    </source>
</evidence>
<dbReference type="EMBL" id="NAJL01000050">
    <property type="protein sequence ID" value="TKA23886.1"/>
    <property type="molecule type" value="Genomic_DNA"/>
</dbReference>
<name>A0A4U0TPU9_9PEZI</name>
<dbReference type="SMART" id="SM00164">
    <property type="entry name" value="TBC"/>
    <property type="match status" value="1"/>
</dbReference>
<feature type="compositionally biased region" description="Polar residues" evidence="2">
    <location>
        <begin position="660"/>
        <end position="677"/>
    </location>
</feature>
<feature type="compositionally biased region" description="Basic and acidic residues" evidence="2">
    <location>
        <begin position="631"/>
        <end position="645"/>
    </location>
</feature>
<feature type="region of interest" description="Disordered" evidence="2">
    <location>
        <begin position="542"/>
        <end position="718"/>
    </location>
</feature>
<gene>
    <name evidence="4" type="ORF">B0A50_07021</name>
</gene>
<dbReference type="GO" id="GO:0005096">
    <property type="term" value="F:GTPase activator activity"/>
    <property type="evidence" value="ECO:0007669"/>
    <property type="project" value="UniProtKB-KW"/>
</dbReference>
<dbReference type="SUPFAM" id="SSF47923">
    <property type="entry name" value="Ypt/Rab-GAP domain of gyp1p"/>
    <property type="match status" value="2"/>
</dbReference>
<dbReference type="FunFam" id="1.10.8.270:FF:000031">
    <property type="entry name" value="TBC1 domain family member 5"/>
    <property type="match status" value="1"/>
</dbReference>